<proteinExistence type="predicted"/>
<dbReference type="AlphaFoldDB" id="A0A3N4EJZ0"/>
<sequence length="70" mass="7893">MAGSRHAERVVSPFGYDEYSLLAAHLIDKRPGIVDIKRPQSAPFFRTSLSAMPIAVGFDKQQWYAFTYDA</sequence>
<dbReference type="Proteomes" id="UP000278855">
    <property type="component" value="Unassembled WGS sequence"/>
</dbReference>
<comment type="caution">
    <text evidence="1">The sequence shown here is derived from an EMBL/GenBank/DDBJ whole genome shotgun (WGS) entry which is preliminary data.</text>
</comment>
<accession>A0A3N4EJZ0</accession>
<name>A0A3N4EJZ0_9GAMM</name>
<gene>
    <name evidence="1" type="ORF">EGC77_02380</name>
</gene>
<protein>
    <submittedName>
        <fullName evidence="1">Uncharacterized protein</fullName>
    </submittedName>
</protein>
<organism evidence="1 2">
    <name type="scientific">Shewanella psychromarinicola</name>
    <dbReference type="NCBI Taxonomy" id="2487742"/>
    <lineage>
        <taxon>Bacteria</taxon>
        <taxon>Pseudomonadati</taxon>
        <taxon>Pseudomonadota</taxon>
        <taxon>Gammaproteobacteria</taxon>
        <taxon>Alteromonadales</taxon>
        <taxon>Shewanellaceae</taxon>
        <taxon>Shewanella</taxon>
    </lineage>
</organism>
<evidence type="ECO:0000313" key="1">
    <source>
        <dbReference type="EMBL" id="RPA34550.1"/>
    </source>
</evidence>
<reference evidence="2" key="1">
    <citation type="submission" date="2018-11" db="EMBL/GenBank/DDBJ databases">
        <title>Shewanella sp. R106.</title>
        <authorList>
            <person name="Hwang Y.J."/>
            <person name="Hwang C.Y."/>
        </authorList>
    </citation>
    <scope>NUCLEOTIDE SEQUENCE [LARGE SCALE GENOMIC DNA]</scope>
    <source>
        <strain evidence="2">R106</strain>
    </source>
</reference>
<evidence type="ECO:0000313" key="2">
    <source>
        <dbReference type="Proteomes" id="UP000278855"/>
    </source>
</evidence>
<dbReference type="EMBL" id="RKKB01000001">
    <property type="protein sequence ID" value="RPA34550.1"/>
    <property type="molecule type" value="Genomic_DNA"/>
</dbReference>